<dbReference type="Proteomes" id="UP001152592">
    <property type="component" value="Unassembled WGS sequence"/>
</dbReference>
<dbReference type="OrthoDB" id="293823at2759"/>
<dbReference type="PANTHER" id="PTHR42085">
    <property type="entry name" value="F-BOX DOMAIN-CONTAINING PROTEIN"/>
    <property type="match status" value="1"/>
</dbReference>
<dbReference type="AlphaFoldDB" id="A0A9W4I9Q9"/>
<proteinExistence type="predicted"/>
<evidence type="ECO:0000313" key="1">
    <source>
        <dbReference type="EMBL" id="CAG8248112.1"/>
    </source>
</evidence>
<name>A0A9W4I9Q9_9EURO</name>
<sequence>MKDLYYTPDINQPGSLSLPKDTSFIDRFFALPLEIRDNIYRQLLVQPNKFDMFHTRPCIPASTSSSGCTECSNPRSTRSKYARPKLDPALCDACYWDFHGQNMQSIEPPPLGSLMCLCTRRENLDLLLVSRQLHDEASYIFWTENVFAFENHGTLIGFISVVREHIRGLIWYISFMPDEVSEFEWMDFGLVWGHLRMCTGLIILEIDVMLLESLENVMGLGSMSVKRRVDFVKRSVGASQGGWPDIYVCLSRGGRKAVCTPFTKTLTLVLTGMGSDPGLLKDAYFAGSEDQTGES</sequence>
<protein>
    <submittedName>
        <fullName evidence="1">Uncharacterized protein</fullName>
    </submittedName>
</protein>
<reference evidence="1" key="1">
    <citation type="submission" date="2021-07" db="EMBL/GenBank/DDBJ databases">
        <authorList>
            <person name="Branca A.L. A."/>
        </authorList>
    </citation>
    <scope>NUCLEOTIDE SEQUENCE</scope>
</reference>
<organism evidence="1 2">
    <name type="scientific">Penicillium salamii</name>
    <dbReference type="NCBI Taxonomy" id="1612424"/>
    <lineage>
        <taxon>Eukaryota</taxon>
        <taxon>Fungi</taxon>
        <taxon>Dikarya</taxon>
        <taxon>Ascomycota</taxon>
        <taxon>Pezizomycotina</taxon>
        <taxon>Eurotiomycetes</taxon>
        <taxon>Eurotiomycetidae</taxon>
        <taxon>Eurotiales</taxon>
        <taxon>Aspergillaceae</taxon>
        <taxon>Penicillium</taxon>
    </lineage>
</organism>
<dbReference type="PANTHER" id="PTHR42085:SF2">
    <property type="entry name" value="F-BOX DOMAIN-CONTAINING PROTEIN"/>
    <property type="match status" value="1"/>
</dbReference>
<dbReference type="EMBL" id="CAJVPD010000023">
    <property type="protein sequence ID" value="CAG8248112.1"/>
    <property type="molecule type" value="Genomic_DNA"/>
</dbReference>
<evidence type="ECO:0000313" key="2">
    <source>
        <dbReference type="Proteomes" id="UP001152592"/>
    </source>
</evidence>
<comment type="caution">
    <text evidence="1">The sequence shown here is derived from an EMBL/GenBank/DDBJ whole genome shotgun (WGS) entry which is preliminary data.</text>
</comment>
<dbReference type="InterPro" id="IPR038883">
    <property type="entry name" value="AN11006-like"/>
</dbReference>
<gene>
    <name evidence="1" type="ORF">PSALAMII_LOCUS650</name>
</gene>
<accession>A0A9W4I9Q9</accession>